<evidence type="ECO:0000259" key="3">
    <source>
        <dbReference type="PROSITE" id="PS50835"/>
    </source>
</evidence>
<dbReference type="Pfam" id="PF13927">
    <property type="entry name" value="Ig_3"/>
    <property type="match status" value="1"/>
</dbReference>
<evidence type="ECO:0000256" key="2">
    <source>
        <dbReference type="SAM" id="SignalP"/>
    </source>
</evidence>
<protein>
    <submittedName>
        <fullName evidence="5">Follistatin-related protein 5</fullName>
    </submittedName>
</protein>
<dbReference type="Gene3D" id="3.30.60.30">
    <property type="match status" value="1"/>
</dbReference>
<dbReference type="CDD" id="cd00104">
    <property type="entry name" value="KAZAL_FS"/>
    <property type="match status" value="1"/>
</dbReference>
<feature type="domain" description="Ig-like" evidence="3">
    <location>
        <begin position="367"/>
        <end position="471"/>
    </location>
</feature>
<evidence type="ECO:0000259" key="4">
    <source>
        <dbReference type="PROSITE" id="PS51465"/>
    </source>
</evidence>
<feature type="compositionally biased region" description="Polar residues" evidence="1">
    <location>
        <begin position="191"/>
        <end position="210"/>
    </location>
</feature>
<dbReference type="SMART" id="SM00409">
    <property type="entry name" value="IG"/>
    <property type="match status" value="1"/>
</dbReference>
<dbReference type="CDD" id="cd00096">
    <property type="entry name" value="Ig"/>
    <property type="match status" value="1"/>
</dbReference>
<dbReference type="SUPFAM" id="SSF100895">
    <property type="entry name" value="Kazal-type serine protease inhibitors"/>
    <property type="match status" value="1"/>
</dbReference>
<dbReference type="EMBL" id="LNIX01000002">
    <property type="protein sequence ID" value="OXA59942.1"/>
    <property type="molecule type" value="Genomic_DNA"/>
</dbReference>
<feature type="chain" id="PRO_5013144268" evidence="2">
    <location>
        <begin position="31"/>
        <end position="520"/>
    </location>
</feature>
<evidence type="ECO:0000313" key="5">
    <source>
        <dbReference type="EMBL" id="OXA59942.1"/>
    </source>
</evidence>
<dbReference type="InterPro" id="IPR036179">
    <property type="entry name" value="Ig-like_dom_sf"/>
</dbReference>
<dbReference type="Pfam" id="PF07648">
    <property type="entry name" value="Kazal_2"/>
    <property type="match status" value="1"/>
</dbReference>
<dbReference type="SMART" id="SM00408">
    <property type="entry name" value="IGc2"/>
    <property type="match status" value="1"/>
</dbReference>
<dbReference type="PROSITE" id="PS51465">
    <property type="entry name" value="KAZAL_2"/>
    <property type="match status" value="1"/>
</dbReference>
<organism evidence="5 6">
    <name type="scientific">Folsomia candida</name>
    <name type="common">Springtail</name>
    <dbReference type="NCBI Taxonomy" id="158441"/>
    <lineage>
        <taxon>Eukaryota</taxon>
        <taxon>Metazoa</taxon>
        <taxon>Ecdysozoa</taxon>
        <taxon>Arthropoda</taxon>
        <taxon>Hexapoda</taxon>
        <taxon>Collembola</taxon>
        <taxon>Entomobryomorpha</taxon>
        <taxon>Isotomoidea</taxon>
        <taxon>Isotomidae</taxon>
        <taxon>Proisotominae</taxon>
        <taxon>Folsomia</taxon>
    </lineage>
</organism>
<feature type="domain" description="Kazal-like" evidence="4">
    <location>
        <begin position="72"/>
        <end position="123"/>
    </location>
</feature>
<reference evidence="5 6" key="1">
    <citation type="submission" date="2015-12" db="EMBL/GenBank/DDBJ databases">
        <title>The genome of Folsomia candida.</title>
        <authorList>
            <person name="Faddeeva A."/>
            <person name="Derks M.F."/>
            <person name="Anvar Y."/>
            <person name="Smit S."/>
            <person name="Van Straalen N."/>
            <person name="Roelofs D."/>
        </authorList>
    </citation>
    <scope>NUCLEOTIDE SEQUENCE [LARGE SCALE GENOMIC DNA]</scope>
    <source>
        <strain evidence="5 6">VU population</strain>
        <tissue evidence="5">Whole body</tissue>
    </source>
</reference>
<dbReference type="OrthoDB" id="6085115at2759"/>
<dbReference type="InterPro" id="IPR003598">
    <property type="entry name" value="Ig_sub2"/>
</dbReference>
<dbReference type="InterPro" id="IPR003599">
    <property type="entry name" value="Ig_sub"/>
</dbReference>
<dbReference type="AlphaFoldDB" id="A0A226EQN6"/>
<feature type="region of interest" description="Disordered" evidence="1">
    <location>
        <begin position="189"/>
        <end position="214"/>
    </location>
</feature>
<dbReference type="Proteomes" id="UP000198287">
    <property type="component" value="Unassembled WGS sequence"/>
</dbReference>
<dbReference type="SUPFAM" id="SSF48726">
    <property type="entry name" value="Immunoglobulin"/>
    <property type="match status" value="1"/>
</dbReference>
<evidence type="ECO:0000313" key="6">
    <source>
        <dbReference type="Proteomes" id="UP000198287"/>
    </source>
</evidence>
<dbReference type="PROSITE" id="PS50835">
    <property type="entry name" value="IG_LIKE"/>
    <property type="match status" value="1"/>
</dbReference>
<dbReference type="InterPro" id="IPR013783">
    <property type="entry name" value="Ig-like_fold"/>
</dbReference>
<gene>
    <name evidence="5" type="ORF">Fcan01_04360</name>
</gene>
<feature type="signal peptide" evidence="2">
    <location>
        <begin position="1"/>
        <end position="30"/>
    </location>
</feature>
<comment type="caution">
    <text evidence="5">The sequence shown here is derived from an EMBL/GenBank/DDBJ whole genome shotgun (WGS) entry which is preliminary data.</text>
</comment>
<dbReference type="InterPro" id="IPR036058">
    <property type="entry name" value="Kazal_dom_sf"/>
</dbReference>
<name>A0A226EQN6_FOLCA</name>
<evidence type="ECO:0000256" key="1">
    <source>
        <dbReference type="SAM" id="MobiDB-lite"/>
    </source>
</evidence>
<accession>A0A226EQN6</accession>
<proteinExistence type="predicted"/>
<keyword evidence="2" id="KW-0732">Signal</keyword>
<dbReference type="STRING" id="158441.A0A226EQN6"/>
<dbReference type="InterPro" id="IPR002350">
    <property type="entry name" value="Kazal_dom"/>
</dbReference>
<sequence>MRPNCEQGFVLFKLIFVLIVLLGEVGVGNGHHHHHQHGHGNRKRHRSGRSHQFKIKPTCSEQWTISCPPIIFPDYSSCSWTCPGSTPGDGPICGSDGLIYDSRCILEKEACLQKLRQFGTSSWNDAGDETARNILTVDETGGRKCVHFLEPLHQRTGIQSFYDEKGSRGADMVNTGGTRTTTITTLAPARMSSTTESHLPSQQSGRNGESGSAAFSVGERMQADEAERHHTEEEKVCSREDFERFKGKLFDLTKIKWREMTWGKTETPKNDDLEKMSPTWSRLLAGDGPEADKDNLIRLIFSSLDHDSNFILNYAELYQADVDLVEPLLKGNCQWRDFLRFQDKDPQDDKIHVTEFYAAFSHLYGVTMISLEKAFEWKKLDVVQGEDLHLYCDVVGSPPTRVVWTTPNIKPQKRRTSDDPHILHEVDGSLLILGVEKHHGGNYSCKSVRNEEVVQVISLNVVSSSNSRSISKINGKETVNNVSYWTESRLFDRNGGKVLDRESSAEASSSYLMEEDEDYL</sequence>
<keyword evidence="6" id="KW-1185">Reference proteome</keyword>
<dbReference type="Gene3D" id="2.60.40.10">
    <property type="entry name" value="Immunoglobulins"/>
    <property type="match status" value="1"/>
</dbReference>
<dbReference type="InterPro" id="IPR007110">
    <property type="entry name" value="Ig-like_dom"/>
</dbReference>